<dbReference type="InterPro" id="IPR011009">
    <property type="entry name" value="Kinase-like_dom_sf"/>
</dbReference>
<gene>
    <name evidence="5" type="ORF">SBAD_LOCUS5082</name>
</gene>
<dbReference type="Gene3D" id="1.25.40.20">
    <property type="entry name" value="Ankyrin repeat-containing domain"/>
    <property type="match status" value="1"/>
</dbReference>
<dbReference type="PANTHER" id="PTHR44329:SF246">
    <property type="entry name" value="SERINE_THREONINE-PROTEIN KINASE TNNI3K"/>
    <property type="match status" value="1"/>
</dbReference>
<evidence type="ECO:0000256" key="2">
    <source>
        <dbReference type="PROSITE-ProRule" id="PRU00023"/>
    </source>
</evidence>
<dbReference type="Pfam" id="PF07714">
    <property type="entry name" value="PK_Tyr_Ser-Thr"/>
    <property type="match status" value="1"/>
</dbReference>
<dbReference type="Gene3D" id="1.10.510.10">
    <property type="entry name" value="Transferase(Phosphotransferase) domain 1"/>
    <property type="match status" value="1"/>
</dbReference>
<dbReference type="GO" id="GO:0004674">
    <property type="term" value="F:protein serine/threonine kinase activity"/>
    <property type="evidence" value="ECO:0007669"/>
    <property type="project" value="TreeGrafter"/>
</dbReference>
<dbReference type="GO" id="GO:0005524">
    <property type="term" value="F:ATP binding"/>
    <property type="evidence" value="ECO:0007669"/>
    <property type="project" value="UniProtKB-UniRule"/>
</dbReference>
<dbReference type="WBParaSite" id="SBAD_0000529201-mRNA-1">
    <property type="protein sequence ID" value="SBAD_0000529201-mRNA-1"/>
    <property type="gene ID" value="SBAD_0000529201"/>
</dbReference>
<dbReference type="OrthoDB" id="339325at2759"/>
<keyword evidence="6" id="KW-1185">Reference proteome</keyword>
<keyword evidence="3" id="KW-0067">ATP-binding</keyword>
<dbReference type="InterPro" id="IPR051681">
    <property type="entry name" value="Ser/Thr_Kinases-Pseudokinases"/>
</dbReference>
<evidence type="ECO:0000313" key="6">
    <source>
        <dbReference type="Proteomes" id="UP000270296"/>
    </source>
</evidence>
<evidence type="ECO:0000259" key="4">
    <source>
        <dbReference type="PROSITE" id="PS50011"/>
    </source>
</evidence>
<comment type="similarity">
    <text evidence="1">Belongs to the protein kinase superfamily. TKL Ser/Thr protein kinase family.</text>
</comment>
<dbReference type="SMART" id="SM00248">
    <property type="entry name" value="ANK"/>
    <property type="match status" value="3"/>
</dbReference>
<evidence type="ECO:0000256" key="3">
    <source>
        <dbReference type="PROSITE-ProRule" id="PRU10141"/>
    </source>
</evidence>
<evidence type="ECO:0000256" key="1">
    <source>
        <dbReference type="ARBA" id="ARBA00005843"/>
    </source>
</evidence>
<dbReference type="PROSITE" id="PS00107">
    <property type="entry name" value="PROTEIN_KINASE_ATP"/>
    <property type="match status" value="1"/>
</dbReference>
<protein>
    <submittedName>
        <fullName evidence="7">Protein kinase domain-containing protein</fullName>
    </submittedName>
</protein>
<reference evidence="7" key="1">
    <citation type="submission" date="2016-06" db="UniProtKB">
        <authorList>
            <consortium name="WormBaseParasite"/>
        </authorList>
    </citation>
    <scope>IDENTIFICATION</scope>
</reference>
<feature type="domain" description="Protein kinase" evidence="4">
    <location>
        <begin position="193"/>
        <end position="446"/>
    </location>
</feature>
<dbReference type="PANTHER" id="PTHR44329">
    <property type="entry name" value="SERINE/THREONINE-PROTEIN KINASE TNNI3K-RELATED"/>
    <property type="match status" value="1"/>
</dbReference>
<dbReference type="SUPFAM" id="SSF56112">
    <property type="entry name" value="Protein kinase-like (PK-like)"/>
    <property type="match status" value="1"/>
</dbReference>
<keyword evidence="3" id="KW-0547">Nucleotide-binding</keyword>
<accession>A0A183IN86</accession>
<dbReference type="InterPro" id="IPR036770">
    <property type="entry name" value="Ankyrin_rpt-contain_sf"/>
</dbReference>
<dbReference type="Pfam" id="PF12796">
    <property type="entry name" value="Ank_2"/>
    <property type="match status" value="1"/>
</dbReference>
<reference evidence="5 6" key="2">
    <citation type="submission" date="2018-11" db="EMBL/GenBank/DDBJ databases">
        <authorList>
            <consortium name="Pathogen Informatics"/>
        </authorList>
    </citation>
    <scope>NUCLEOTIDE SEQUENCE [LARGE SCALE GENOMIC DNA]</scope>
</reference>
<dbReference type="PIRSF" id="PIRSF000654">
    <property type="entry name" value="Integrin-linked_kinase"/>
    <property type="match status" value="1"/>
</dbReference>
<dbReference type="InterPro" id="IPR017441">
    <property type="entry name" value="Protein_kinase_ATP_BS"/>
</dbReference>
<keyword evidence="2" id="KW-0040">ANK repeat</keyword>
<feature type="repeat" description="ANK" evidence="2">
    <location>
        <begin position="67"/>
        <end position="99"/>
    </location>
</feature>
<evidence type="ECO:0000313" key="5">
    <source>
        <dbReference type="EMBL" id="VDP06223.1"/>
    </source>
</evidence>
<organism evidence="7">
    <name type="scientific">Soboliphyme baturini</name>
    <dbReference type="NCBI Taxonomy" id="241478"/>
    <lineage>
        <taxon>Eukaryota</taxon>
        <taxon>Metazoa</taxon>
        <taxon>Ecdysozoa</taxon>
        <taxon>Nematoda</taxon>
        <taxon>Enoplea</taxon>
        <taxon>Dorylaimia</taxon>
        <taxon>Dioctophymatida</taxon>
        <taxon>Dioctophymatoidea</taxon>
        <taxon>Soboliphymatidae</taxon>
        <taxon>Soboliphyme</taxon>
    </lineage>
</organism>
<feature type="binding site" evidence="3">
    <location>
        <position position="220"/>
    </location>
    <ligand>
        <name>ATP</name>
        <dbReference type="ChEBI" id="CHEBI:30616"/>
    </ligand>
</feature>
<evidence type="ECO:0000313" key="7">
    <source>
        <dbReference type="WBParaSite" id="SBAD_0000529201-mRNA-1"/>
    </source>
</evidence>
<name>A0A183IN86_9BILA</name>
<dbReference type="InterPro" id="IPR002110">
    <property type="entry name" value="Ankyrin_rpt"/>
</dbReference>
<sequence>MLAIDQDYINFTSRCFHTKFHIFVVSQNFNRVKAHLYFSACTNGKSLELVSFLLKQPGVNINFQGQDGHTALHSACYNGHLAVVQFLLDNGADPTISARFGTAKSTVCNGNSFDGEADMSHQDDQTPIVWAYERGHDSIVTFMKCYRPEGDDGSYVPLPSPLGKLKSMTKEKAEVLQLRSFLSSQYHLKLGDIDFQESIGSGSFGKVYKGVYMGRKVAVKRYRPAVFGSKSDVDMFCREVSILSRLNSPYVVSFIGACLDDPSQFAIVTGFVAGGSLFSLLHEQKRILDGKVKFTIGLDVARGMQYLHQLVPSVIHRDLNSHNILLKENCRAVLADFGESRFLTATDYDNMTKQPGNLRWMAPEIFMQGSRYNTKADVFSYALCLWEIYSGELPFAHLKPAAAAAEMAYKNSRPELNYHVPKVIHKVIQESWAPNADVSGGLLFYV</sequence>
<dbReference type="PROSITE" id="PS50297">
    <property type="entry name" value="ANK_REP_REGION"/>
    <property type="match status" value="1"/>
</dbReference>
<dbReference type="InterPro" id="IPR001245">
    <property type="entry name" value="Ser-Thr/Tyr_kinase_cat_dom"/>
</dbReference>
<dbReference type="SUPFAM" id="SSF48403">
    <property type="entry name" value="Ankyrin repeat"/>
    <property type="match status" value="1"/>
</dbReference>
<dbReference type="PROSITE" id="PS50011">
    <property type="entry name" value="PROTEIN_KINASE_DOM"/>
    <property type="match status" value="1"/>
</dbReference>
<dbReference type="InterPro" id="IPR000719">
    <property type="entry name" value="Prot_kinase_dom"/>
</dbReference>
<dbReference type="AlphaFoldDB" id="A0A183IN86"/>
<proteinExistence type="inferred from homology"/>
<dbReference type="Proteomes" id="UP000270296">
    <property type="component" value="Unassembled WGS sequence"/>
</dbReference>
<dbReference type="PROSITE" id="PS50088">
    <property type="entry name" value="ANK_REPEAT"/>
    <property type="match status" value="1"/>
</dbReference>
<dbReference type="EMBL" id="UZAM01008743">
    <property type="protein sequence ID" value="VDP06223.1"/>
    <property type="molecule type" value="Genomic_DNA"/>
</dbReference>